<dbReference type="GO" id="GO:0005615">
    <property type="term" value="C:extracellular space"/>
    <property type="evidence" value="ECO:0007669"/>
    <property type="project" value="TreeGrafter"/>
</dbReference>
<evidence type="ECO:0000256" key="1">
    <source>
        <dbReference type="ARBA" id="ARBA00000098"/>
    </source>
</evidence>
<keyword evidence="8" id="KW-0479">Metal-binding</keyword>
<evidence type="ECO:0000256" key="9">
    <source>
        <dbReference type="ARBA" id="ARBA00022729"/>
    </source>
</evidence>
<dbReference type="InterPro" id="IPR042097">
    <property type="entry name" value="Aminopeptidase_N-like_N_sf"/>
</dbReference>
<dbReference type="InterPro" id="IPR027268">
    <property type="entry name" value="Peptidase_M4/M1_CTD_sf"/>
</dbReference>
<dbReference type="RefSeq" id="WP_130093992.1">
    <property type="nucleotide sequence ID" value="NZ_SETE01000004.1"/>
</dbReference>
<gene>
    <name evidence="17" type="ORF">ERX46_11375</name>
</gene>
<keyword evidence="11" id="KW-0862">Zinc</keyword>
<evidence type="ECO:0000256" key="5">
    <source>
        <dbReference type="ARBA" id="ARBA00015611"/>
    </source>
</evidence>
<protein>
    <recommendedName>
        <fullName evidence="5">Aminopeptidase N</fullName>
        <ecNumber evidence="4">3.4.11.2</ecNumber>
    </recommendedName>
</protein>
<dbReference type="PANTHER" id="PTHR11533:SF174">
    <property type="entry name" value="PUROMYCIN-SENSITIVE AMINOPEPTIDASE-RELATED"/>
    <property type="match status" value="1"/>
</dbReference>
<accession>A0A4Q4KJU5</accession>
<sequence>MRRYNTIIYTLFLFLATSISCYSQTNGEIDNMRSDTINVLDYQIKMDLTQMSTQTLSASCKVSFESKMNAIDGISLDLLKLTVDSVKTANNHLTYTYNDTLLRIDFLIPLNTGDQSEVTVFYRGTPQTDPSGFGGFYFSGNYAYNLGVAFQSEPHNYGRTWHPCFDNFEERATYDIEITTPSTITAYSNGYIQSESVGPNNENIRRWVLDEEIPTYLACVGAAPYTHVAQTFTSSLTNAQTPVMLIATPQDTTDLKNSFANLFGAMDAYEANYGPYVWNKIAFALVPFNGGAMEHATCVMYPKFAVDGSLSYETLMAHELSHHWWGNLVTCRTAEDMWINEGLASYSESIFLEHVYDYESYINELKGVHRNVIQKAHFDDGGFLSISGVPHDATYGTHTYNKGATLMHNLRSHMGDADFFAGLKAIQTNYALKSINAEEFRDELTSSTGYNADKFFDNYIFNPGFNGFEVDSFIVNTQGSQLDVKVFIQQKLFEAPDYFEDVPVQITFMDANWNTFSVVKNISGATQNVDVLVPFDPVMVYLNKESKLLNAVTGEDLVITTTSTEQLNYAYFYLNVQEEDDSSFLRIEHYRVAPDGFNNSNLGFEYVISPDRYWKVDGIISNSFKAKARLFYDSRNTAAGNLDNGLMKDHNGISFNEDSLVLLWRPDQKSAWQEYEFYVPFSQGSLTDGSGRMELSEVLKGEYAFGFRKSALNTSGENLPEQMKIYPNPTKDNLHIEWEQAEKANKIKIFDNSGKVMNEKEMDGNHLIVSTKKYPSGIYYVALYNQNEVIAKQKFIKE</sequence>
<evidence type="ECO:0000256" key="10">
    <source>
        <dbReference type="ARBA" id="ARBA00022801"/>
    </source>
</evidence>
<comment type="catalytic activity">
    <reaction evidence="1">
        <text>Release of an N-terminal amino acid, Xaa-|-Yaa- from a peptide, amide or arylamide. Xaa is preferably Ala, but may be most amino acids including Pro (slow action). When a terminal hydrophobic residue is followed by a prolyl residue, the two may be released as an intact Xaa-Pro dipeptide.</text>
        <dbReference type="EC" id="3.4.11.2"/>
    </reaction>
</comment>
<dbReference type="GO" id="GO:0070006">
    <property type="term" value="F:metalloaminopeptidase activity"/>
    <property type="evidence" value="ECO:0007669"/>
    <property type="project" value="TreeGrafter"/>
</dbReference>
<reference evidence="17 18" key="1">
    <citation type="submission" date="2019-02" db="EMBL/GenBank/DDBJ databases">
        <title>Genome sequence of the sea-ice species Brumimicrobium glaciale.</title>
        <authorList>
            <person name="Bowman J.P."/>
        </authorList>
    </citation>
    <scope>NUCLEOTIDE SEQUENCE [LARGE SCALE GENOMIC DNA]</scope>
    <source>
        <strain evidence="17 18">IC156</strain>
    </source>
</reference>
<evidence type="ECO:0000259" key="14">
    <source>
        <dbReference type="Pfam" id="PF01433"/>
    </source>
</evidence>
<name>A0A4Q4KJU5_9FLAO</name>
<dbReference type="Pfam" id="PF17900">
    <property type="entry name" value="Peptidase_M1_N"/>
    <property type="match status" value="1"/>
</dbReference>
<feature type="chain" id="PRO_5020597631" description="Aminopeptidase N" evidence="13">
    <location>
        <begin position="24"/>
        <end position="798"/>
    </location>
</feature>
<evidence type="ECO:0000313" key="17">
    <source>
        <dbReference type="EMBL" id="RYM33532.1"/>
    </source>
</evidence>
<feature type="domain" description="Peptidase M1 membrane alanine aminopeptidase" evidence="14">
    <location>
        <begin position="266"/>
        <end position="459"/>
    </location>
</feature>
<evidence type="ECO:0000256" key="12">
    <source>
        <dbReference type="ARBA" id="ARBA00023049"/>
    </source>
</evidence>
<dbReference type="GO" id="GO:0005737">
    <property type="term" value="C:cytoplasm"/>
    <property type="evidence" value="ECO:0007669"/>
    <property type="project" value="TreeGrafter"/>
</dbReference>
<dbReference type="GO" id="GO:0008270">
    <property type="term" value="F:zinc ion binding"/>
    <property type="evidence" value="ECO:0007669"/>
    <property type="project" value="InterPro"/>
</dbReference>
<dbReference type="PRINTS" id="PR00756">
    <property type="entry name" value="ALADIPTASE"/>
</dbReference>
<dbReference type="NCBIfam" id="TIGR04183">
    <property type="entry name" value="Por_Secre_tail"/>
    <property type="match status" value="1"/>
</dbReference>
<dbReference type="Gene3D" id="2.60.40.1730">
    <property type="entry name" value="tricorn interacting facor f3 domain"/>
    <property type="match status" value="1"/>
</dbReference>
<organism evidence="17 18">
    <name type="scientific">Brumimicrobium glaciale</name>
    <dbReference type="NCBI Taxonomy" id="200475"/>
    <lineage>
        <taxon>Bacteria</taxon>
        <taxon>Pseudomonadati</taxon>
        <taxon>Bacteroidota</taxon>
        <taxon>Flavobacteriia</taxon>
        <taxon>Flavobacteriales</taxon>
        <taxon>Crocinitomicaceae</taxon>
        <taxon>Brumimicrobium</taxon>
    </lineage>
</organism>
<dbReference type="GO" id="GO:0006508">
    <property type="term" value="P:proteolysis"/>
    <property type="evidence" value="ECO:0007669"/>
    <property type="project" value="UniProtKB-KW"/>
</dbReference>
<keyword evidence="12" id="KW-0482">Metalloprotease</keyword>
<keyword evidence="6" id="KW-0031">Aminopeptidase</keyword>
<keyword evidence="18" id="KW-1185">Reference proteome</keyword>
<dbReference type="InterPro" id="IPR014782">
    <property type="entry name" value="Peptidase_M1_dom"/>
</dbReference>
<keyword evidence="7" id="KW-0645">Protease</keyword>
<dbReference type="Proteomes" id="UP000293952">
    <property type="component" value="Unassembled WGS sequence"/>
</dbReference>
<keyword evidence="9 13" id="KW-0732">Signal</keyword>
<feature type="domain" description="Aminopeptidase N-like N-terminal" evidence="15">
    <location>
        <begin position="42"/>
        <end position="217"/>
    </location>
</feature>
<evidence type="ECO:0000259" key="15">
    <source>
        <dbReference type="Pfam" id="PF17900"/>
    </source>
</evidence>
<evidence type="ECO:0000256" key="7">
    <source>
        <dbReference type="ARBA" id="ARBA00022670"/>
    </source>
</evidence>
<dbReference type="SUPFAM" id="SSF63737">
    <property type="entry name" value="Leukotriene A4 hydrolase N-terminal domain"/>
    <property type="match status" value="1"/>
</dbReference>
<dbReference type="EC" id="3.4.11.2" evidence="4"/>
<evidence type="ECO:0000256" key="13">
    <source>
        <dbReference type="SAM" id="SignalP"/>
    </source>
</evidence>
<evidence type="ECO:0000256" key="11">
    <source>
        <dbReference type="ARBA" id="ARBA00022833"/>
    </source>
</evidence>
<dbReference type="InterPro" id="IPR045357">
    <property type="entry name" value="Aminopeptidase_N-like_N"/>
</dbReference>
<dbReference type="Pfam" id="PF18962">
    <property type="entry name" value="Por_Secre_tail"/>
    <property type="match status" value="1"/>
</dbReference>
<dbReference type="GO" id="GO:0016285">
    <property type="term" value="F:alanyl aminopeptidase activity"/>
    <property type="evidence" value="ECO:0007669"/>
    <property type="project" value="UniProtKB-EC"/>
</dbReference>
<evidence type="ECO:0000256" key="3">
    <source>
        <dbReference type="ARBA" id="ARBA00010136"/>
    </source>
</evidence>
<dbReference type="InterPro" id="IPR001930">
    <property type="entry name" value="Peptidase_M1"/>
</dbReference>
<dbReference type="PANTHER" id="PTHR11533">
    <property type="entry name" value="PROTEASE M1 ZINC METALLOPROTEASE"/>
    <property type="match status" value="1"/>
</dbReference>
<dbReference type="EMBL" id="SETE01000004">
    <property type="protein sequence ID" value="RYM33532.1"/>
    <property type="molecule type" value="Genomic_DNA"/>
</dbReference>
<dbReference type="SUPFAM" id="SSF55486">
    <property type="entry name" value="Metalloproteases ('zincins'), catalytic domain"/>
    <property type="match status" value="1"/>
</dbReference>
<dbReference type="PROSITE" id="PS51257">
    <property type="entry name" value="PROKAR_LIPOPROTEIN"/>
    <property type="match status" value="1"/>
</dbReference>
<feature type="domain" description="Secretion system C-terminal sorting" evidence="16">
    <location>
        <begin position="725"/>
        <end position="796"/>
    </location>
</feature>
<comment type="cofactor">
    <cofactor evidence="2">
        <name>Zn(2+)</name>
        <dbReference type="ChEBI" id="CHEBI:29105"/>
    </cofactor>
</comment>
<dbReference type="InterPro" id="IPR050344">
    <property type="entry name" value="Peptidase_M1_aminopeptidases"/>
</dbReference>
<dbReference type="AlphaFoldDB" id="A0A4Q4KJU5"/>
<dbReference type="Gene3D" id="1.10.390.10">
    <property type="entry name" value="Neutral Protease Domain 2"/>
    <property type="match status" value="1"/>
</dbReference>
<evidence type="ECO:0000313" key="18">
    <source>
        <dbReference type="Proteomes" id="UP000293952"/>
    </source>
</evidence>
<dbReference type="InterPro" id="IPR026444">
    <property type="entry name" value="Secre_tail"/>
</dbReference>
<dbReference type="GO" id="GO:0043171">
    <property type="term" value="P:peptide catabolic process"/>
    <property type="evidence" value="ECO:0007669"/>
    <property type="project" value="TreeGrafter"/>
</dbReference>
<keyword evidence="10" id="KW-0378">Hydrolase</keyword>
<dbReference type="Pfam" id="PF01433">
    <property type="entry name" value="Peptidase_M1"/>
    <property type="match status" value="1"/>
</dbReference>
<dbReference type="GO" id="GO:0042277">
    <property type="term" value="F:peptide binding"/>
    <property type="evidence" value="ECO:0007669"/>
    <property type="project" value="TreeGrafter"/>
</dbReference>
<comment type="similarity">
    <text evidence="3">Belongs to the peptidase M1 family.</text>
</comment>
<evidence type="ECO:0000256" key="2">
    <source>
        <dbReference type="ARBA" id="ARBA00001947"/>
    </source>
</evidence>
<evidence type="ECO:0000256" key="8">
    <source>
        <dbReference type="ARBA" id="ARBA00022723"/>
    </source>
</evidence>
<evidence type="ECO:0000256" key="4">
    <source>
        <dbReference type="ARBA" id="ARBA00012564"/>
    </source>
</evidence>
<feature type="signal peptide" evidence="13">
    <location>
        <begin position="1"/>
        <end position="23"/>
    </location>
</feature>
<evidence type="ECO:0000259" key="16">
    <source>
        <dbReference type="Pfam" id="PF18962"/>
    </source>
</evidence>
<proteinExistence type="inferred from homology"/>
<dbReference type="CDD" id="cd09603">
    <property type="entry name" value="M1_APN_like"/>
    <property type="match status" value="1"/>
</dbReference>
<evidence type="ECO:0000256" key="6">
    <source>
        <dbReference type="ARBA" id="ARBA00022438"/>
    </source>
</evidence>
<dbReference type="GO" id="GO:0016020">
    <property type="term" value="C:membrane"/>
    <property type="evidence" value="ECO:0007669"/>
    <property type="project" value="TreeGrafter"/>
</dbReference>
<comment type="caution">
    <text evidence="17">The sequence shown here is derived from an EMBL/GenBank/DDBJ whole genome shotgun (WGS) entry which is preliminary data.</text>
</comment>
<dbReference type="OrthoDB" id="100605at2"/>